<comment type="caution">
    <text evidence="2">The sequence shown here is derived from an EMBL/GenBank/DDBJ whole genome shotgun (WGS) entry which is preliminary data.</text>
</comment>
<protein>
    <recommendedName>
        <fullName evidence="1">Transposase Tc1-like domain-containing protein</fullName>
    </recommendedName>
</protein>
<organism evidence="2 3">
    <name type="scientific">Polarella glacialis</name>
    <name type="common">Dinoflagellate</name>
    <dbReference type="NCBI Taxonomy" id="89957"/>
    <lineage>
        <taxon>Eukaryota</taxon>
        <taxon>Sar</taxon>
        <taxon>Alveolata</taxon>
        <taxon>Dinophyceae</taxon>
        <taxon>Suessiales</taxon>
        <taxon>Suessiaceae</taxon>
        <taxon>Polarella</taxon>
    </lineage>
</organism>
<dbReference type="EMBL" id="CAJNNW010000801">
    <property type="protein sequence ID" value="CAE8631287.1"/>
    <property type="molecule type" value="Genomic_DNA"/>
</dbReference>
<accession>A0A813H0X7</accession>
<dbReference type="Pfam" id="PF01498">
    <property type="entry name" value="HTH_Tnp_Tc3_2"/>
    <property type="match status" value="1"/>
</dbReference>
<dbReference type="InterPro" id="IPR036397">
    <property type="entry name" value="RNaseH_sf"/>
</dbReference>
<dbReference type="Gene3D" id="3.30.420.10">
    <property type="entry name" value="Ribonuclease H-like superfamily/Ribonuclease H"/>
    <property type="match status" value="1"/>
</dbReference>
<feature type="non-terminal residue" evidence="2">
    <location>
        <position position="1"/>
    </location>
</feature>
<reference evidence="2" key="1">
    <citation type="submission" date="2021-02" db="EMBL/GenBank/DDBJ databases">
        <authorList>
            <person name="Dougan E. K."/>
            <person name="Rhodes N."/>
            <person name="Thang M."/>
            <person name="Chan C."/>
        </authorList>
    </citation>
    <scope>NUCLEOTIDE SEQUENCE</scope>
</reference>
<dbReference type="InterPro" id="IPR002492">
    <property type="entry name" value="Transposase_Tc1-like"/>
</dbReference>
<dbReference type="InterPro" id="IPR027417">
    <property type="entry name" value="P-loop_NTPase"/>
</dbReference>
<dbReference type="GO" id="GO:0003677">
    <property type="term" value="F:DNA binding"/>
    <property type="evidence" value="ECO:0007669"/>
    <property type="project" value="InterPro"/>
</dbReference>
<dbReference type="GO" id="GO:0015074">
    <property type="term" value="P:DNA integration"/>
    <property type="evidence" value="ECO:0007669"/>
    <property type="project" value="InterPro"/>
</dbReference>
<evidence type="ECO:0000313" key="2">
    <source>
        <dbReference type="EMBL" id="CAE8631287.1"/>
    </source>
</evidence>
<dbReference type="SUPFAM" id="SSF52540">
    <property type="entry name" value="P-loop containing nucleoside triphosphate hydrolases"/>
    <property type="match status" value="1"/>
</dbReference>
<name>A0A813H0X7_POLGL</name>
<gene>
    <name evidence="2" type="ORF">PGLA2088_LOCUS1076</name>
</gene>
<dbReference type="Gene3D" id="3.40.50.300">
    <property type="entry name" value="P-loop containing nucleotide triphosphate hydrolases"/>
    <property type="match status" value="2"/>
</dbReference>
<feature type="domain" description="Transposase Tc1-like" evidence="1">
    <location>
        <begin position="644"/>
        <end position="705"/>
    </location>
</feature>
<evidence type="ECO:0000259" key="1">
    <source>
        <dbReference type="Pfam" id="PF01498"/>
    </source>
</evidence>
<dbReference type="GO" id="GO:0006313">
    <property type="term" value="P:DNA transposition"/>
    <property type="evidence" value="ECO:0007669"/>
    <property type="project" value="InterPro"/>
</dbReference>
<proteinExistence type="predicted"/>
<dbReference type="Proteomes" id="UP000626109">
    <property type="component" value="Unassembled WGS sequence"/>
</dbReference>
<evidence type="ECO:0000313" key="3">
    <source>
        <dbReference type="Proteomes" id="UP000626109"/>
    </source>
</evidence>
<sequence length="1585" mass="177535">MAEALQGADSAQPVADLLESVGAELSDARQHVYLVTFARLLAATLAANPARRDPSGFSREQIGSCLQDAIDNPMADACGCCGIVVKYVVFRETHQDGSYHFHIAVKLTSSQRFSAFKRTLLQRHGLVSNWSCSHSSFWRAVRYGFVPSEAKPVVDAQCFQWAADGLAWDLFEASQEPFRADSRRQRREKKDKQAEAEGKSIGFTKLDLLSLVLSKNLRTRRKLLTYAQNHGTVPMQSFLSKHQRRLPEFIEDALEWESAPAESAVEELTDWDLLCQAADQPCPHGDQCVYKTACDLIFELNAASFSWVSLAVALRSVIVSGPSKTRRVPFLAGSTNSGKSTLLESFDSLFGEVNVFHLPALTDKRFALRNWLRHKRFVFWDEFKPVQFAGAECLPIPQFLKAFNGDLFEIQVPQNAHDGNVDFRWTRGAAFTAKERGLFTPAEFVTAEDIFHIKARVHLFRCSARLPRLREGGVPQCRHHLAQWIRAGASIFDAAGGLRPALPTLAVEAGVAVGVGGGVQGLAELLRLAAIPEMVARSLGTEILELGAVHIRELSVQDWCELAAWGGLRPLQQRRLLVQIIHRMKHLLKLPITHIAKATDRNKCSVYKAVKMKKVLMQRGRPKALTPKDVRHLVAVLKGMVKKAKACYEITLAMLVKRARVQGCERTVREALKKKNIKFRKMRSKPILTNDDKKARLAFARKYKDKTCAWWVRTVHLHIDLKNFAAYTHAKARAYAAQREVRGAYRSLGQGRDEGYVLAPKELKYNPGPKSIRIAAGVGNGRVLLWTEIKGRCNGQVAADFYKGPMLQVLKRTWPRRRSFLVLEDNDPSGFKSRKGVAAKLQAKVQILEIPKRSPDLNICDYALWKQVTRTMRKQERRWPTSRTETRAQYVARLARAARGLKKSFVVKAIGDMKRRCQRLYNSKGGHFEEGGRRSGVRHFEPICCHAMYHGLVVSADLSREAVSFALRIVQQLMAVEEIATEKYWRQLLSFWLGAAAFLDSSMAEALQGADSAQPVADLLESVGVGLSDARQHVYLVTFARLLAATLAANPARRDPSGFSREQIGSCLQDAIDNPMADAVGGRPRRNQGGIVVKYVVFRETHQDGSYHFHIAVKLTSSQRFSAFKRTLLQRHGLVSNWSCSHSSFWSAVRYGFVPSEAKPVVDAQCFQWAADGLAWDLFEASQEPFRADSWRQRREKKDKQAEAEGKSIGFTKLDLLPLVLSKNLRTKRKLLTYAQNHGTVPMQSFLSKHQRRLPEFIEDALEWESAPAESAVEELTDWDLLCQAADQPCPHGDQCVYKTACDQIFGLNAASFSWVSLAVALRSVIVSGPSKTRRVPFLVGSTNSGKSTLLESFDSLFGEVNVFHLPALSDKRFALRNWLRHKRFVFWDEFKPVQFAEAECLPIPQFLKAFNGDLFDIQVPQNAHDGNVDFRWTRGAAFTAKERGLFTPAEFMTAEDIFHIKARVHLFRCSARLPRLREGGVPQCRHHLAQWIRAGASIFDAAGGLRPALPTLAVEAGVDVGVGGGVQGLAELLRLAAIPEMVARSLGMEILELGAVHIRELSVQDWCELAAWGGLRPLQQRRLL</sequence>